<dbReference type="GeneTree" id="ENSGT01050000247491"/>
<evidence type="ECO:0000313" key="6">
    <source>
        <dbReference type="Proteomes" id="UP000694402"/>
    </source>
</evidence>
<keyword evidence="2" id="KW-0378">Hydrolase</keyword>
<protein>
    <submittedName>
        <fullName evidence="5">Uncharacterized protein</fullName>
    </submittedName>
</protein>
<dbReference type="GO" id="GO:0003677">
    <property type="term" value="F:DNA binding"/>
    <property type="evidence" value="ECO:0007669"/>
    <property type="project" value="UniProtKB-KW"/>
</dbReference>
<dbReference type="SUPFAM" id="SSF52141">
    <property type="entry name" value="Uracil-DNA glycosylase-like"/>
    <property type="match status" value="1"/>
</dbReference>
<dbReference type="Gene3D" id="3.40.470.10">
    <property type="entry name" value="Uracil-DNA glycosylase-like domain"/>
    <property type="match status" value="1"/>
</dbReference>
<proteinExistence type="predicted"/>
<evidence type="ECO:0000256" key="4">
    <source>
        <dbReference type="ARBA" id="ARBA00023204"/>
    </source>
</evidence>
<dbReference type="GO" id="GO:0006284">
    <property type="term" value="P:base-excision repair"/>
    <property type="evidence" value="ECO:0007669"/>
    <property type="project" value="InterPro"/>
</dbReference>
<dbReference type="Proteomes" id="UP000694402">
    <property type="component" value="Unassembled WGS sequence"/>
</dbReference>
<evidence type="ECO:0000256" key="2">
    <source>
        <dbReference type="ARBA" id="ARBA00022801"/>
    </source>
</evidence>
<evidence type="ECO:0000256" key="1">
    <source>
        <dbReference type="ARBA" id="ARBA00022763"/>
    </source>
</evidence>
<dbReference type="InterPro" id="IPR039134">
    <property type="entry name" value="SMUG1"/>
</dbReference>
<evidence type="ECO:0000256" key="3">
    <source>
        <dbReference type="ARBA" id="ARBA00023125"/>
    </source>
</evidence>
<organism evidence="5 6">
    <name type="scientific">Oncorhynchus tshawytscha</name>
    <name type="common">Chinook salmon</name>
    <name type="synonym">Salmo tshawytscha</name>
    <dbReference type="NCBI Taxonomy" id="74940"/>
    <lineage>
        <taxon>Eukaryota</taxon>
        <taxon>Metazoa</taxon>
        <taxon>Chordata</taxon>
        <taxon>Craniata</taxon>
        <taxon>Vertebrata</taxon>
        <taxon>Euteleostomi</taxon>
        <taxon>Actinopterygii</taxon>
        <taxon>Neopterygii</taxon>
        <taxon>Teleostei</taxon>
        <taxon>Protacanthopterygii</taxon>
        <taxon>Salmoniformes</taxon>
        <taxon>Salmonidae</taxon>
        <taxon>Salmoninae</taxon>
        <taxon>Oncorhynchus</taxon>
    </lineage>
</organism>
<accession>A0AAZ3QHD7</accession>
<dbReference type="PANTHER" id="PTHR13235:SF2">
    <property type="entry name" value="SINGLE-STRAND SELECTIVE MONOFUNCTIONAL URACIL DNA GLYCOSYLASE"/>
    <property type="match status" value="1"/>
</dbReference>
<dbReference type="GO" id="GO:0017065">
    <property type="term" value="F:single-strand selective uracil DNA N-glycosylase activity"/>
    <property type="evidence" value="ECO:0007669"/>
    <property type="project" value="InterPro"/>
</dbReference>
<dbReference type="PANTHER" id="PTHR13235">
    <property type="entry name" value="SINGLE-STRAND SELECTIVE MONOFUNCTIONAL URACIL DNA GLYCOSYLASE"/>
    <property type="match status" value="1"/>
</dbReference>
<keyword evidence="6" id="KW-1185">Reference proteome</keyword>
<keyword evidence="3" id="KW-0238">DNA-binding</keyword>
<reference evidence="6" key="1">
    <citation type="journal article" date="2018" name="PLoS ONE">
        <title>Chinook salmon (Oncorhynchus tshawytscha) genome and transcriptome.</title>
        <authorList>
            <person name="Christensen K.A."/>
            <person name="Leong J.S."/>
            <person name="Sakhrani D."/>
            <person name="Biagi C.A."/>
            <person name="Minkley D.R."/>
            <person name="Withler R.E."/>
            <person name="Rondeau E.B."/>
            <person name="Koop B.F."/>
            <person name="Devlin R.H."/>
        </authorList>
    </citation>
    <scope>NUCLEOTIDE SEQUENCE [LARGE SCALE GENOMIC DNA]</scope>
</reference>
<evidence type="ECO:0000313" key="5">
    <source>
        <dbReference type="Ensembl" id="ENSOTSP00005128271.1"/>
    </source>
</evidence>
<reference evidence="5" key="2">
    <citation type="submission" date="2025-08" db="UniProtKB">
        <authorList>
            <consortium name="Ensembl"/>
        </authorList>
    </citation>
    <scope>IDENTIFICATION</scope>
</reference>
<sequence length="134" mass="15357">TPRMQLLASGFLHVELELKVHLRHLSFSEPVRYNPLAYTYCCCGQTIPFGCQPPVLCSQVPVGKVNHAHDWLKITGEVGHPPSEHPKEVRITHFLNFFRKLCAEPAVLFCHFFVHNPCPRVHQYHRQEPDAPPS</sequence>
<keyword evidence="4" id="KW-0234">DNA repair</keyword>
<dbReference type="Ensembl" id="ENSOTST00005174012.1">
    <property type="protein sequence ID" value="ENSOTSP00005128271.1"/>
    <property type="gene ID" value="ENSOTSG00005003781.2"/>
</dbReference>
<dbReference type="AlphaFoldDB" id="A0AAZ3QHD7"/>
<reference evidence="5" key="3">
    <citation type="submission" date="2025-09" db="UniProtKB">
        <authorList>
            <consortium name="Ensembl"/>
        </authorList>
    </citation>
    <scope>IDENTIFICATION</scope>
</reference>
<name>A0AAZ3QHD7_ONCTS</name>
<keyword evidence="1" id="KW-0227">DNA damage</keyword>
<dbReference type="GO" id="GO:0000703">
    <property type="term" value="F:oxidized pyrimidine nucleobase lesion DNA N-glycosylase activity"/>
    <property type="evidence" value="ECO:0007669"/>
    <property type="project" value="TreeGrafter"/>
</dbReference>
<dbReference type="InterPro" id="IPR036895">
    <property type="entry name" value="Uracil-DNA_glycosylase-like_sf"/>
</dbReference>